<accession>A0A8H7YAQ3</accession>
<dbReference type="SUPFAM" id="SSF48230">
    <property type="entry name" value="Chondroitin AC/alginate lyase"/>
    <property type="match status" value="1"/>
</dbReference>
<comment type="caution">
    <text evidence="6">The sequence shown here is derived from an EMBL/GenBank/DDBJ whole genome shotgun (WGS) entry which is preliminary data.</text>
</comment>
<protein>
    <recommendedName>
        <fullName evidence="5">Alginate lyase domain-containing protein</fullName>
    </recommendedName>
</protein>
<feature type="domain" description="Alginate lyase" evidence="5">
    <location>
        <begin position="225"/>
        <end position="494"/>
    </location>
</feature>
<evidence type="ECO:0000256" key="3">
    <source>
        <dbReference type="SAM" id="MobiDB-lite"/>
    </source>
</evidence>
<keyword evidence="1 4" id="KW-0732">Signal</keyword>
<feature type="compositionally biased region" description="Low complexity" evidence="3">
    <location>
        <begin position="203"/>
        <end position="218"/>
    </location>
</feature>
<dbReference type="Gene3D" id="1.50.10.100">
    <property type="entry name" value="Chondroitin AC/alginate lyase"/>
    <property type="match status" value="1"/>
</dbReference>
<evidence type="ECO:0000256" key="4">
    <source>
        <dbReference type="SAM" id="SignalP"/>
    </source>
</evidence>
<dbReference type="Pfam" id="PF05426">
    <property type="entry name" value="Alginate_lyase"/>
    <property type="match status" value="1"/>
</dbReference>
<feature type="chain" id="PRO_5034508802" description="Alginate lyase domain-containing protein" evidence="4">
    <location>
        <begin position="28"/>
        <end position="616"/>
    </location>
</feature>
<dbReference type="EMBL" id="JAFIQS010000001">
    <property type="protein sequence ID" value="KAG5174208.1"/>
    <property type="molecule type" value="Genomic_DNA"/>
</dbReference>
<gene>
    <name evidence="6" type="ORF">JR316_000866</name>
</gene>
<evidence type="ECO:0000256" key="1">
    <source>
        <dbReference type="ARBA" id="ARBA00022729"/>
    </source>
</evidence>
<evidence type="ECO:0000313" key="6">
    <source>
        <dbReference type="EMBL" id="KAG5174208.1"/>
    </source>
</evidence>
<sequence>MLLRHSRLSGSVIHGIFIILAATCALGDPNDWVNIDYIISQSSADSSSALVSSTKEAQAGIIRSATDLASKGPWSVVDSSQIPLPPSQNPHDYLSWAPYHWPQCNWCSATGRTHLVHTGDSSKNDSKSNTSETGPVEGEDYNESKFSQFFVHNYGSNGSIISLTSISAIQTAGDRGSTFLHTTTAITEAAASPKPTSTVVLDSPMSSSNPPSTSNSKSAGLAQAAAKTTESSCTASPTRALAPSATWTTCSYISKDGFVNPDTRMLKGPDAINAVSQAALYNAVAYALQMTSKYSKNVATFVDTFFLNTSTKVNPNVDFGQIVRGPGESGRTGTFTGILDLRGLVKIVNSVSILKALDSPDWSKDRDNKLISWFSTYITWLSTSGIGQKAGTRPNNHATFYTSQLAAAKFYTGDRAGAITDLKRFCSTTFLDQVAKNGEQPFEAVRSRPFHYRCFNLEALITNAKLGDQMGIDLWSCKSRYGATIQTALDFLMTTDPGEEDKSQLNPHVATISSVYGDPTGKYMSFLKDNEPNYQRKAYWFYDQTAAFSVAPASRKKARSIIWKKEVPLLLSSIPASGVNVTFVCPAVFQDAAAVEIEDDVFVTCDQLRPFYEDGI</sequence>
<dbReference type="InterPro" id="IPR008929">
    <property type="entry name" value="Chondroitin_lyas"/>
</dbReference>
<dbReference type="GO" id="GO:0016829">
    <property type="term" value="F:lyase activity"/>
    <property type="evidence" value="ECO:0007669"/>
    <property type="project" value="UniProtKB-KW"/>
</dbReference>
<feature type="region of interest" description="Disordered" evidence="3">
    <location>
        <begin position="117"/>
        <end position="140"/>
    </location>
</feature>
<evidence type="ECO:0000259" key="5">
    <source>
        <dbReference type="Pfam" id="PF05426"/>
    </source>
</evidence>
<dbReference type="InterPro" id="IPR008397">
    <property type="entry name" value="Alginate_lyase_dom"/>
</dbReference>
<name>A0A8H7YAQ3_PSICU</name>
<dbReference type="GO" id="GO:0042597">
    <property type="term" value="C:periplasmic space"/>
    <property type="evidence" value="ECO:0007669"/>
    <property type="project" value="InterPro"/>
</dbReference>
<keyword evidence="2" id="KW-0456">Lyase</keyword>
<proteinExistence type="predicted"/>
<dbReference type="OrthoDB" id="63533at2759"/>
<feature type="signal peptide" evidence="4">
    <location>
        <begin position="1"/>
        <end position="27"/>
    </location>
</feature>
<evidence type="ECO:0000256" key="2">
    <source>
        <dbReference type="ARBA" id="ARBA00023239"/>
    </source>
</evidence>
<feature type="region of interest" description="Disordered" evidence="3">
    <location>
        <begin position="190"/>
        <end position="223"/>
    </location>
</feature>
<dbReference type="AlphaFoldDB" id="A0A8H7YAQ3"/>
<organism evidence="6">
    <name type="scientific">Psilocybe cubensis</name>
    <name type="common">Psychedelic mushroom</name>
    <name type="synonym">Stropharia cubensis</name>
    <dbReference type="NCBI Taxonomy" id="181762"/>
    <lineage>
        <taxon>Eukaryota</taxon>
        <taxon>Fungi</taxon>
        <taxon>Dikarya</taxon>
        <taxon>Basidiomycota</taxon>
        <taxon>Agaricomycotina</taxon>
        <taxon>Agaricomycetes</taxon>
        <taxon>Agaricomycetidae</taxon>
        <taxon>Agaricales</taxon>
        <taxon>Agaricineae</taxon>
        <taxon>Strophariaceae</taxon>
        <taxon>Psilocybe</taxon>
    </lineage>
</organism>
<reference evidence="6" key="1">
    <citation type="submission" date="2021-02" db="EMBL/GenBank/DDBJ databases">
        <title>Psilocybe cubensis genome.</title>
        <authorList>
            <person name="Mckernan K.J."/>
            <person name="Crawford S."/>
            <person name="Trippe A."/>
            <person name="Kane L.T."/>
            <person name="Mclaughlin S."/>
        </authorList>
    </citation>
    <scope>NUCLEOTIDE SEQUENCE [LARGE SCALE GENOMIC DNA]</scope>
    <source>
        <strain evidence="6">MGC-MH-2018</strain>
    </source>
</reference>